<dbReference type="PANTHER" id="PTHR37296:SF1">
    <property type="entry name" value="CONSERVED VIRULENCE FACTOR B"/>
    <property type="match status" value="1"/>
</dbReference>
<comment type="similarity">
    <text evidence="1">Belongs to the CvfB family.</text>
</comment>
<dbReference type="SUPFAM" id="SSF50249">
    <property type="entry name" value="Nucleic acid-binding proteins"/>
    <property type="match status" value="1"/>
</dbReference>
<dbReference type="PANTHER" id="PTHR37296">
    <property type="entry name" value="CONSERVED VIRULENCE FACTOR B"/>
    <property type="match status" value="1"/>
</dbReference>
<dbReference type="InterPro" id="IPR040764">
    <property type="entry name" value="CvfB_WH"/>
</dbReference>
<dbReference type="Proteomes" id="UP000619534">
    <property type="component" value="Unassembled WGS sequence"/>
</dbReference>
<dbReference type="InterPro" id="IPR014464">
    <property type="entry name" value="CvfB_fam"/>
</dbReference>
<dbReference type="InterPro" id="IPR048587">
    <property type="entry name" value="CvfB_S1_3rd"/>
</dbReference>
<proteinExistence type="inferred from homology"/>
<dbReference type="InterPro" id="IPR039566">
    <property type="entry name" value="CvfB_S1_st"/>
</dbReference>
<reference evidence="4" key="1">
    <citation type="journal article" date="2019" name="Int. J. Syst. Evol. Microbiol.">
        <title>The Global Catalogue of Microorganisms (GCM) 10K type strain sequencing project: providing services to taxonomists for standard genome sequencing and annotation.</title>
        <authorList>
            <consortium name="The Broad Institute Genomics Platform"/>
            <consortium name="The Broad Institute Genome Sequencing Center for Infectious Disease"/>
            <person name="Wu L."/>
            <person name="Ma J."/>
        </authorList>
    </citation>
    <scope>NUCLEOTIDE SEQUENCE [LARGE SCALE GENOMIC DNA]</scope>
    <source>
        <strain evidence="4">CCM 7282</strain>
    </source>
</reference>
<dbReference type="EMBL" id="BMCJ01000003">
    <property type="protein sequence ID" value="GGC88485.1"/>
    <property type="molecule type" value="Genomic_DNA"/>
</dbReference>
<gene>
    <name evidence="3" type="primary">yitL</name>
    <name evidence="3" type="ORF">GCM10007216_19030</name>
</gene>
<feature type="domain" description="S1 motif" evidence="2">
    <location>
        <begin position="154"/>
        <end position="214"/>
    </location>
</feature>
<protein>
    <recommendedName>
        <fullName evidence="2">S1 motif domain-containing protein</fullName>
    </recommendedName>
</protein>
<dbReference type="Pfam" id="PF13509">
    <property type="entry name" value="S1_2"/>
    <property type="match status" value="1"/>
</dbReference>
<dbReference type="Pfam" id="PF21191">
    <property type="entry name" value="CvfB_1st"/>
    <property type="match status" value="1"/>
</dbReference>
<sequence length="289" mass="32383">MSNLKIGTIQNLMVKKKKTEGFIVTDGSQEVMLPNDQASEDIELDKEAQVFLYHDKKGNLLATMTMPEVDTETYGWVEVVEVVKNLGVFVDIGIEKEMLVSIDDLPLLESVWPKVGDWLFVSLEVDKKGRLLAKPITEGEVQGDLEPAPASLLKKDITGRIYRSTKAGSFLLTEEGYRGFIHPTERKEEPRVGETVTGRVIDVKEDGSINVSLRPLKQEGMKEDADLILEYLIERGGSIPFHDKSDADDIRKTFRISKSAFKRAIGKLMKEGKVIQQNGKTILTDTMNQ</sequence>
<name>A0ABQ1NZW9_9BACI</name>
<evidence type="ECO:0000313" key="3">
    <source>
        <dbReference type="EMBL" id="GGC88485.1"/>
    </source>
</evidence>
<dbReference type="Gene3D" id="1.10.10.10">
    <property type="entry name" value="Winged helix-like DNA-binding domain superfamily/Winged helix DNA-binding domain"/>
    <property type="match status" value="1"/>
</dbReference>
<accession>A0ABQ1NZW9</accession>
<dbReference type="Pfam" id="PF21543">
    <property type="entry name" value="CvfB_2nd"/>
    <property type="match status" value="1"/>
</dbReference>
<dbReference type="InterPro" id="IPR003029">
    <property type="entry name" value="S1_domain"/>
</dbReference>
<dbReference type="RefSeq" id="WP_062446099.1">
    <property type="nucleotide sequence ID" value="NZ_BMCJ01000003.1"/>
</dbReference>
<evidence type="ECO:0000313" key="4">
    <source>
        <dbReference type="Proteomes" id="UP000619534"/>
    </source>
</evidence>
<comment type="caution">
    <text evidence="3">The sequence shown here is derived from an EMBL/GenBank/DDBJ whole genome shotgun (WGS) entry which is preliminary data.</text>
</comment>
<dbReference type="PIRSF" id="PIRSF012524">
    <property type="entry name" value="YitL_S1"/>
    <property type="match status" value="1"/>
</dbReference>
<dbReference type="PROSITE" id="PS50126">
    <property type="entry name" value="S1"/>
    <property type="match status" value="1"/>
</dbReference>
<dbReference type="InterPro" id="IPR012340">
    <property type="entry name" value="NA-bd_OB-fold"/>
</dbReference>
<dbReference type="InterPro" id="IPR048588">
    <property type="entry name" value="CvfB_S1_2nd"/>
</dbReference>
<keyword evidence="4" id="KW-1185">Reference proteome</keyword>
<dbReference type="Pfam" id="PF17783">
    <property type="entry name" value="WHD_CvfB"/>
    <property type="match status" value="1"/>
</dbReference>
<evidence type="ECO:0000256" key="1">
    <source>
        <dbReference type="PIRNR" id="PIRNR012524"/>
    </source>
</evidence>
<dbReference type="Gene3D" id="2.40.50.140">
    <property type="entry name" value="Nucleic acid-binding proteins"/>
    <property type="match status" value="2"/>
</dbReference>
<evidence type="ECO:0000259" key="2">
    <source>
        <dbReference type="PROSITE" id="PS50126"/>
    </source>
</evidence>
<dbReference type="InterPro" id="IPR036388">
    <property type="entry name" value="WH-like_DNA-bd_sf"/>
</dbReference>
<organism evidence="3 4">
    <name type="scientific">Thalassobacillus devorans</name>
    <dbReference type="NCBI Taxonomy" id="279813"/>
    <lineage>
        <taxon>Bacteria</taxon>
        <taxon>Bacillati</taxon>
        <taxon>Bacillota</taxon>
        <taxon>Bacilli</taxon>
        <taxon>Bacillales</taxon>
        <taxon>Bacillaceae</taxon>
        <taxon>Thalassobacillus</taxon>
    </lineage>
</organism>
<dbReference type="SMART" id="SM00316">
    <property type="entry name" value="S1"/>
    <property type="match status" value="2"/>
</dbReference>